<feature type="transmembrane region" description="Helical" evidence="16">
    <location>
        <begin position="91"/>
        <end position="108"/>
    </location>
</feature>
<keyword evidence="12 16" id="KW-0830">Ubiquinone</keyword>
<dbReference type="AlphaFoldDB" id="A0A6M4RJQ6"/>
<dbReference type="GO" id="GO:0015990">
    <property type="term" value="P:electron transport coupled proton transport"/>
    <property type="evidence" value="ECO:0007669"/>
    <property type="project" value="TreeGrafter"/>
</dbReference>
<keyword evidence="13 16" id="KW-0496">Mitochondrion</keyword>
<evidence type="ECO:0000256" key="14">
    <source>
        <dbReference type="ARBA" id="ARBA00023136"/>
    </source>
</evidence>
<comment type="catalytic activity">
    <reaction evidence="15 16">
        <text>a ubiquinone + NADH + 5 H(+)(in) = a ubiquinol + NAD(+) + 4 H(+)(out)</text>
        <dbReference type="Rhea" id="RHEA:29091"/>
        <dbReference type="Rhea" id="RHEA-COMP:9565"/>
        <dbReference type="Rhea" id="RHEA-COMP:9566"/>
        <dbReference type="ChEBI" id="CHEBI:15378"/>
        <dbReference type="ChEBI" id="CHEBI:16389"/>
        <dbReference type="ChEBI" id="CHEBI:17976"/>
        <dbReference type="ChEBI" id="CHEBI:57540"/>
        <dbReference type="ChEBI" id="CHEBI:57945"/>
        <dbReference type="EC" id="7.1.1.2"/>
    </reaction>
</comment>
<dbReference type="GO" id="GO:0031966">
    <property type="term" value="C:mitochondrial membrane"/>
    <property type="evidence" value="ECO:0007669"/>
    <property type="project" value="UniProtKB-SubCell"/>
</dbReference>
<proteinExistence type="inferred from homology"/>
<geneLocation type="mitochondrion" evidence="19"/>
<evidence type="ECO:0000259" key="17">
    <source>
        <dbReference type="Pfam" id="PF00361"/>
    </source>
</evidence>
<evidence type="ECO:0000256" key="11">
    <source>
        <dbReference type="ARBA" id="ARBA00023027"/>
    </source>
</evidence>
<feature type="domain" description="NADH:quinone oxidoreductase/Mrp antiporter transmembrane" evidence="17">
    <location>
        <begin position="110"/>
        <end position="398"/>
    </location>
</feature>
<dbReference type="GO" id="GO:0008137">
    <property type="term" value="F:NADH dehydrogenase (ubiquinone) activity"/>
    <property type="evidence" value="ECO:0007669"/>
    <property type="project" value="UniProtKB-UniRule"/>
</dbReference>
<keyword evidence="6 16" id="KW-0679">Respiratory chain</keyword>
<dbReference type="GO" id="GO:0048039">
    <property type="term" value="F:ubiquinone binding"/>
    <property type="evidence" value="ECO:0007669"/>
    <property type="project" value="TreeGrafter"/>
</dbReference>
<evidence type="ECO:0000256" key="3">
    <source>
        <dbReference type="ARBA" id="ARBA00012944"/>
    </source>
</evidence>
<evidence type="ECO:0000256" key="1">
    <source>
        <dbReference type="ARBA" id="ARBA00004225"/>
    </source>
</evidence>
<feature type="transmembrane region" description="Helical" evidence="16">
    <location>
        <begin position="191"/>
        <end position="213"/>
    </location>
</feature>
<evidence type="ECO:0000256" key="7">
    <source>
        <dbReference type="ARBA" id="ARBA00022692"/>
    </source>
</evidence>
<evidence type="ECO:0000256" key="9">
    <source>
        <dbReference type="ARBA" id="ARBA00022982"/>
    </source>
</evidence>
<comment type="subcellular location">
    <subcellularLocation>
        <location evidence="1 16">Mitochondrion membrane</location>
        <topology evidence="1 16">Multi-pass membrane protein</topology>
    </subcellularLocation>
</comment>
<feature type="transmembrane region" description="Helical" evidence="16">
    <location>
        <begin position="253"/>
        <end position="273"/>
    </location>
</feature>
<gene>
    <name evidence="19" type="primary">nad4</name>
</gene>
<evidence type="ECO:0000256" key="2">
    <source>
        <dbReference type="ARBA" id="ARBA00009025"/>
    </source>
</evidence>
<keyword evidence="5 16" id="KW-0813">Transport</keyword>
<feature type="transmembrane region" description="Helical" evidence="16">
    <location>
        <begin position="20"/>
        <end position="40"/>
    </location>
</feature>
<dbReference type="InterPro" id="IPR003918">
    <property type="entry name" value="NADH_UbQ_OxRdtase"/>
</dbReference>
<reference evidence="19" key="1">
    <citation type="journal article" date="2019" name="Mitochondrial DNA Part B Resour">
        <title>The complete mitochondrial genome sequence of Stichopus variegatus (Echinodermata: Holothuroidea) and phylogenetic studies of Echinodermata.</title>
        <authorList>
            <person name="Yang Q."/>
            <person name="Lin Q."/>
            <person name="Wu J."/>
            <person name="Yang F."/>
            <person name="Ge H."/>
            <person name="Qiu D."/>
            <person name="Li Z."/>
            <person name="Lu Z."/>
            <person name="Li S."/>
            <person name="Zhou C."/>
        </authorList>
    </citation>
    <scope>NUCLEOTIDE SEQUENCE</scope>
</reference>
<dbReference type="PRINTS" id="PR01437">
    <property type="entry name" value="NUOXDRDTASE4"/>
</dbReference>
<feature type="transmembrane region" description="Helical" evidence="16">
    <location>
        <begin position="220"/>
        <end position="241"/>
    </location>
</feature>
<dbReference type="Pfam" id="PF00361">
    <property type="entry name" value="Proton_antipo_M"/>
    <property type="match status" value="1"/>
</dbReference>
<feature type="transmembrane region" description="Helical" evidence="16">
    <location>
        <begin position="114"/>
        <end position="134"/>
    </location>
</feature>
<feature type="domain" description="NADH:ubiquinone oxidoreductase chain 4 N-terminal" evidence="18">
    <location>
        <begin position="1"/>
        <end position="107"/>
    </location>
</feature>
<dbReference type="InterPro" id="IPR010227">
    <property type="entry name" value="NADH_Q_OxRdtase_chainM/4"/>
</dbReference>
<dbReference type="GO" id="GO:0042773">
    <property type="term" value="P:ATP synthesis coupled electron transport"/>
    <property type="evidence" value="ECO:0007669"/>
    <property type="project" value="InterPro"/>
</dbReference>
<evidence type="ECO:0000256" key="12">
    <source>
        <dbReference type="ARBA" id="ARBA00023075"/>
    </source>
</evidence>
<evidence type="ECO:0000313" key="19">
    <source>
        <dbReference type="EMBL" id="QJS34730.1"/>
    </source>
</evidence>
<feature type="transmembrane region" description="Helical" evidence="16">
    <location>
        <begin position="60"/>
        <end position="79"/>
    </location>
</feature>
<keyword evidence="10 16" id="KW-1133">Transmembrane helix</keyword>
<feature type="transmembrane region" description="Helical" evidence="16">
    <location>
        <begin position="375"/>
        <end position="405"/>
    </location>
</feature>
<evidence type="ECO:0000256" key="10">
    <source>
        <dbReference type="ARBA" id="ARBA00022989"/>
    </source>
</evidence>
<evidence type="ECO:0000256" key="6">
    <source>
        <dbReference type="ARBA" id="ARBA00022660"/>
    </source>
</evidence>
<dbReference type="EMBL" id="MN128376">
    <property type="protein sequence ID" value="QJS34730.1"/>
    <property type="molecule type" value="Genomic_DNA"/>
</dbReference>
<feature type="transmembrane region" description="Helical" evidence="16">
    <location>
        <begin position="431"/>
        <end position="454"/>
    </location>
</feature>
<keyword evidence="14 16" id="KW-0472">Membrane</keyword>
<evidence type="ECO:0000256" key="13">
    <source>
        <dbReference type="ARBA" id="ARBA00023128"/>
    </source>
</evidence>
<dbReference type="Pfam" id="PF01059">
    <property type="entry name" value="Oxidored_q5_N"/>
    <property type="match status" value="1"/>
</dbReference>
<evidence type="ECO:0000256" key="5">
    <source>
        <dbReference type="ARBA" id="ARBA00022448"/>
    </source>
</evidence>
<accession>A0A6M4RJQ6</accession>
<evidence type="ECO:0000256" key="16">
    <source>
        <dbReference type="RuleBase" id="RU003297"/>
    </source>
</evidence>
<dbReference type="PANTHER" id="PTHR43507">
    <property type="entry name" value="NADH-UBIQUINONE OXIDOREDUCTASE CHAIN 4"/>
    <property type="match status" value="1"/>
</dbReference>
<comment type="function">
    <text evidence="16">Core subunit of the mitochondrial membrane respiratory chain NADH dehydrogenase (Complex I) which catalyzes electron transfer from NADH through the respiratory chain, using ubiquinone as an electron acceptor. Essential for the catalytic activity and assembly of complex I.</text>
</comment>
<keyword evidence="11 16" id="KW-0520">NAD</keyword>
<feature type="transmembrane region" description="Helical" evidence="16">
    <location>
        <begin position="146"/>
        <end position="165"/>
    </location>
</feature>
<keyword evidence="7 16" id="KW-0812">Transmembrane</keyword>
<evidence type="ECO:0000256" key="15">
    <source>
        <dbReference type="ARBA" id="ARBA00049551"/>
    </source>
</evidence>
<evidence type="ECO:0000256" key="8">
    <source>
        <dbReference type="ARBA" id="ARBA00022967"/>
    </source>
</evidence>
<feature type="transmembrane region" description="Helical" evidence="16">
    <location>
        <begin position="280"/>
        <end position="301"/>
    </location>
</feature>
<sequence>MITLLSISVLSLPLFLLKRWSWPALFASLSFMTFLSISIVNNNSSTSWSFLSNHFAIDNLSAPLIVLSCWLAPLCFLAQNSLKNKNENDQKNFLTLTSIIITFLILTFSSLNILSFFICFEATLIPTLIIITRWGANVERLQAGTYFLFYTLFGSLPLLVSIIIINSNNASLTLPILNSLEAALSSFSVNIWWLMTVLAFLVKMPIYGFHLWLPKAHVEAPVAGSMILAAILLKLGGYGIIRLNTLFPEVNTSSSILIIFCCWGSLITSILCTRQTDLKALIAYSSVGHMSLVAAGALLFTEWSISGALMLMIAHGLVSSALFALANVLYERTHTRNIFITRGFKTITVLLPLWWLVACAANLGLPPLPNLIGEIFILTSVISWSVVLAPIVGIATVFGAIYSLLIYQNTNTLKNVTPSLLFNNVNPREHLLFFFHLFPLIGIILSPNSCMLWSK</sequence>
<keyword evidence="9 16" id="KW-0249">Electron transport</keyword>
<organism evidence="19">
    <name type="scientific">Stichopus horrens</name>
    <name type="common">warty sea cucumber</name>
    <dbReference type="NCBI Taxonomy" id="566292"/>
    <lineage>
        <taxon>Eukaryota</taxon>
        <taxon>Metazoa</taxon>
        <taxon>Echinodermata</taxon>
        <taxon>Eleutherozoa</taxon>
        <taxon>Echinozoa</taxon>
        <taxon>Holothuroidea</taxon>
        <taxon>Aspidochirotacea</taxon>
        <taxon>Aspidochirotida</taxon>
        <taxon>Stichopodidae</taxon>
        <taxon>Stichopus</taxon>
    </lineage>
</organism>
<dbReference type="InterPro" id="IPR001750">
    <property type="entry name" value="ND/Mrp_TM"/>
</dbReference>
<dbReference type="NCBIfam" id="TIGR01972">
    <property type="entry name" value="NDH_I_M"/>
    <property type="match status" value="1"/>
</dbReference>
<name>A0A6M4RJQ6_9ECHN</name>
<dbReference type="InterPro" id="IPR000260">
    <property type="entry name" value="NADH4_N"/>
</dbReference>
<keyword evidence="8" id="KW-1278">Translocase</keyword>
<dbReference type="GO" id="GO:0003954">
    <property type="term" value="F:NADH dehydrogenase activity"/>
    <property type="evidence" value="ECO:0007669"/>
    <property type="project" value="TreeGrafter"/>
</dbReference>
<comment type="similarity">
    <text evidence="2 16">Belongs to the complex I subunit 4 family.</text>
</comment>
<dbReference type="PANTHER" id="PTHR43507:SF20">
    <property type="entry name" value="NADH-UBIQUINONE OXIDOREDUCTASE CHAIN 4"/>
    <property type="match status" value="1"/>
</dbReference>
<feature type="transmembrane region" description="Helical" evidence="16">
    <location>
        <begin position="307"/>
        <end position="330"/>
    </location>
</feature>
<feature type="transmembrane region" description="Helical" evidence="16">
    <location>
        <begin position="342"/>
        <end position="363"/>
    </location>
</feature>
<dbReference type="SMR" id="A0A6M4RJQ6"/>
<dbReference type="EC" id="7.1.1.2" evidence="3 16"/>
<evidence type="ECO:0000259" key="18">
    <source>
        <dbReference type="Pfam" id="PF01059"/>
    </source>
</evidence>
<evidence type="ECO:0000256" key="4">
    <source>
        <dbReference type="ARBA" id="ARBA00021006"/>
    </source>
</evidence>
<protein>
    <recommendedName>
        <fullName evidence="4 16">NADH-ubiquinone oxidoreductase chain 4</fullName>
        <ecNumber evidence="3 16">7.1.1.2</ecNumber>
    </recommendedName>
</protein>